<gene>
    <name evidence="2" type="ORF">BJ997_001663</name>
</gene>
<name>A0A7W8ZW64_9MICO</name>
<dbReference type="AlphaFoldDB" id="A0A7W8ZW64"/>
<organism evidence="2 3">
    <name type="scientific">Cryobacterium roopkundense</name>
    <dbReference type="NCBI Taxonomy" id="1001240"/>
    <lineage>
        <taxon>Bacteria</taxon>
        <taxon>Bacillati</taxon>
        <taxon>Actinomycetota</taxon>
        <taxon>Actinomycetes</taxon>
        <taxon>Micrococcales</taxon>
        <taxon>Microbacteriaceae</taxon>
        <taxon>Cryobacterium</taxon>
    </lineage>
</organism>
<proteinExistence type="predicted"/>
<protein>
    <submittedName>
        <fullName evidence="2">Uncharacterized protein</fullName>
    </submittedName>
</protein>
<feature type="transmembrane region" description="Helical" evidence="1">
    <location>
        <begin position="12"/>
        <end position="30"/>
    </location>
</feature>
<evidence type="ECO:0000313" key="3">
    <source>
        <dbReference type="Proteomes" id="UP000561726"/>
    </source>
</evidence>
<sequence>MITSLPGDPDSIDVLAIANLPILWIVAVGARAV</sequence>
<keyword evidence="1" id="KW-0472">Membrane</keyword>
<comment type="caution">
    <text evidence="2">The sequence shown here is derived from an EMBL/GenBank/DDBJ whole genome shotgun (WGS) entry which is preliminary data.</text>
</comment>
<keyword evidence="1" id="KW-0812">Transmembrane</keyword>
<reference evidence="2 3" key="1">
    <citation type="submission" date="2020-08" db="EMBL/GenBank/DDBJ databases">
        <title>Sequencing the genomes of 1000 actinobacteria strains.</title>
        <authorList>
            <person name="Klenk H.-P."/>
        </authorList>
    </citation>
    <scope>NUCLEOTIDE SEQUENCE [LARGE SCALE GENOMIC DNA]</scope>
    <source>
        <strain evidence="2 3">DSM 21065</strain>
    </source>
</reference>
<dbReference type="Proteomes" id="UP000561726">
    <property type="component" value="Unassembled WGS sequence"/>
</dbReference>
<evidence type="ECO:0000256" key="1">
    <source>
        <dbReference type="SAM" id="Phobius"/>
    </source>
</evidence>
<evidence type="ECO:0000313" key="2">
    <source>
        <dbReference type="EMBL" id="MBB5641115.1"/>
    </source>
</evidence>
<accession>A0A7W8ZW64</accession>
<keyword evidence="1" id="KW-1133">Transmembrane helix</keyword>
<dbReference type="EMBL" id="JACHBQ010000001">
    <property type="protein sequence ID" value="MBB5641115.1"/>
    <property type="molecule type" value="Genomic_DNA"/>
</dbReference>